<dbReference type="Proteomes" id="UP001276398">
    <property type="component" value="Unassembled WGS sequence"/>
</dbReference>
<keyword evidence="4" id="KW-0449">Lipoprotein</keyword>
<dbReference type="Pfam" id="PF01732">
    <property type="entry name" value="Mycop_pep_DUF31"/>
    <property type="match status" value="1"/>
</dbReference>
<organism evidence="4 8">
    <name type="scientific">Mesomycoplasma ovipneumoniae</name>
    <dbReference type="NCBI Taxonomy" id="29562"/>
    <lineage>
        <taxon>Bacteria</taxon>
        <taxon>Bacillati</taxon>
        <taxon>Mycoplasmatota</taxon>
        <taxon>Mycoplasmoidales</taxon>
        <taxon>Metamycoplasmataceae</taxon>
        <taxon>Mesomycoplasma</taxon>
    </lineage>
</organism>
<comment type="caution">
    <text evidence="4">The sequence shown here is derived from an EMBL/GenBank/DDBJ whole genome shotgun (WGS) entry which is preliminary data.</text>
</comment>
<evidence type="ECO:0000256" key="1">
    <source>
        <dbReference type="SAM" id="SignalP"/>
    </source>
</evidence>
<evidence type="ECO:0000313" key="6">
    <source>
        <dbReference type="EMBL" id="MDW2908198.1"/>
    </source>
</evidence>
<dbReference type="AlphaFoldDB" id="A0AAJ2UDL0"/>
<feature type="domain" description="DUF31" evidence="2">
    <location>
        <begin position="445"/>
        <end position="816"/>
    </location>
</feature>
<dbReference type="RefSeq" id="WP_318043438.1">
    <property type="nucleotide sequence ID" value="NZ_JAWPEX010000004.1"/>
</dbReference>
<dbReference type="Proteomes" id="UP001281777">
    <property type="component" value="Unassembled WGS sequence"/>
</dbReference>
<sequence>MKKLSKLIFSNLFLGSLSIILFSACNVNSDKLGSKEQISPRVHAKIENQQQTSLDDVDWKNINFEYDSKKYNLEKLNLNKNFEQNLLTVSVLLIDTEKQLSIPKEFVFTSFLKVKDKIQEQNLDEVQKPVKEEELKKVEKSPNPQPNFSKIKKEKILKPPSPSKPEITRIIRPQEKPKSQIINNPSPTINNVPTNNPPINNSPINRINSNQFQSVNYNTKAYNPLFETTPKLKYTNRIYNKSQNPEYFKDDHYFDQDFLLKHSVMQIIQNTPKYQTGVHNLYTFLYNGDNNQPINFLDPNDPNRNKRFWELAKNVGHYGDFGKNNDEKLMFYNRGISYNGMAEQVYLPKFSETQSSGASSNSENLTEIVKKNPFGFLPSNLSQLFYYMKIDEIGKIFKIANLKKVSANFDDKKGEISILFESGDGKKQIWKSSSTNSNLKKDVDYEKFIYDRSFSLGVYGYKYFQNPYIWNDYGTHAFKENGTAWVLDRITNNDTNSDSYELLVGTNIHVWNMAQIFDKSMYFFDVNNQSEKSKIWNAGFVDQSYKFISEKDTKNADKSRPFFTAARSEHLISDNKYENTYPKIKEYPVFDAYDSYLSAPYYTPRYKVDGIMGHDVDVGYKYLDNYNEATRVGTTKNGGSDFVILRLKIKKTDLEHILPELKKAIDSGIEKEWHIGLGRNEKFSPIKTQFYGGYPVATKDNENGDWDKGVNFKSNKSTGGIINTRSRVINDSLFHGLWTPYNDAENKDWNSKHEKWKNYQKPFLDNLKHGMLKMVLNQHSNLYTKVNSKNKLDALGPGSSGSMAIDSSFNLIGINYSYSTDSESNTFSNAISLMEGQSTYLDGFNGNIREDFKKKLQKDGLYTVKINPKS</sequence>
<accession>A0AAJ2UDL0</accession>
<evidence type="ECO:0000313" key="8">
    <source>
        <dbReference type="Proteomes" id="UP001286563"/>
    </source>
</evidence>
<keyword evidence="7" id="KW-1185">Reference proteome</keyword>
<keyword evidence="1" id="KW-0732">Signal</keyword>
<feature type="signal peptide" evidence="1">
    <location>
        <begin position="1"/>
        <end position="23"/>
    </location>
</feature>
<dbReference type="EMBL" id="JAWPEX010000004">
    <property type="protein sequence ID" value="MDW2898167.1"/>
    <property type="molecule type" value="Genomic_DNA"/>
</dbReference>
<dbReference type="EMBL" id="JAWPFE010000004">
    <property type="protein sequence ID" value="MDW2892561.1"/>
    <property type="molecule type" value="Genomic_DNA"/>
</dbReference>
<dbReference type="Proteomes" id="UP001275471">
    <property type="component" value="Unassembled WGS sequence"/>
</dbReference>
<proteinExistence type="predicted"/>
<dbReference type="EMBL" id="JAWPFC010000009">
    <property type="protein sequence ID" value="MDW2893679.1"/>
    <property type="molecule type" value="Genomic_DNA"/>
</dbReference>
<protein>
    <submittedName>
        <fullName evidence="4">Lipoprotein</fullName>
    </submittedName>
</protein>
<evidence type="ECO:0000313" key="7">
    <source>
        <dbReference type="Proteomes" id="UP001275471"/>
    </source>
</evidence>
<gene>
    <name evidence="4" type="ORF">R7U35_03140</name>
    <name evidence="6" type="ORF">R7V75_00460</name>
    <name evidence="5" type="ORF">R7V77_02400</name>
    <name evidence="3" type="ORF">R7W54_01095</name>
</gene>
<name>A0AAJ2UDL0_9BACT</name>
<evidence type="ECO:0000259" key="2">
    <source>
        <dbReference type="Pfam" id="PF01732"/>
    </source>
</evidence>
<dbReference type="Proteomes" id="UP001286563">
    <property type="component" value="Unassembled WGS sequence"/>
</dbReference>
<dbReference type="EMBL" id="JAWPFF010000001">
    <property type="protein sequence ID" value="MDW2908198.1"/>
    <property type="molecule type" value="Genomic_DNA"/>
</dbReference>
<evidence type="ECO:0000313" key="5">
    <source>
        <dbReference type="EMBL" id="MDW2898167.1"/>
    </source>
</evidence>
<reference evidence="4 7" key="1">
    <citation type="submission" date="2023-10" db="EMBL/GenBank/DDBJ databases">
        <title>Genome sequences of Mycoplasma ovipneumoniae isolated from goats.</title>
        <authorList>
            <person name="Spergser J."/>
        </authorList>
    </citation>
    <scope>NUCLEOTIDE SEQUENCE</scope>
    <source>
        <strain evidence="4">168</strain>
        <strain evidence="6 7">1N</strain>
        <strain evidence="5">279</strain>
        <strain evidence="3">5N</strain>
    </source>
</reference>
<dbReference type="InterPro" id="IPR022382">
    <property type="entry name" value="Mycoplasma_peptidase_DUF31"/>
</dbReference>
<evidence type="ECO:0000313" key="4">
    <source>
        <dbReference type="EMBL" id="MDW2893679.1"/>
    </source>
</evidence>
<feature type="chain" id="PRO_5044707909" evidence="1">
    <location>
        <begin position="24"/>
        <end position="870"/>
    </location>
</feature>
<evidence type="ECO:0000313" key="3">
    <source>
        <dbReference type="EMBL" id="MDW2892561.1"/>
    </source>
</evidence>
<dbReference type="NCBIfam" id="NF045843">
    <property type="entry name" value="MAG2960_Ser_prot"/>
    <property type="match status" value="1"/>
</dbReference>
<dbReference type="PROSITE" id="PS51257">
    <property type="entry name" value="PROKAR_LIPOPROTEIN"/>
    <property type="match status" value="1"/>
</dbReference>